<name>A0A165XEB7_9HYPH</name>
<proteinExistence type="predicted"/>
<accession>A0A165XEB7</accession>
<gene>
    <name evidence="1" type="ORF">PsAD2_02962</name>
</gene>
<reference evidence="1 2" key="1">
    <citation type="journal article" date="2016" name="Front. Microbiol.">
        <title>Comparative Genomic Analysis Reveals a Diverse Repertoire of Genes Involved in Prokaryote-Eukaryote Interactions within the Pseudovibrio Genus.</title>
        <authorList>
            <person name="Romano S."/>
            <person name="Fernandez-Guerra A."/>
            <person name="Reen F.J."/>
            <person name="Glockner F.O."/>
            <person name="Crowley S.P."/>
            <person name="O'Sullivan O."/>
            <person name="Cotter P.D."/>
            <person name="Adams C."/>
            <person name="Dobson A.D."/>
            <person name="O'Gara F."/>
        </authorList>
    </citation>
    <scope>NUCLEOTIDE SEQUENCE [LARGE SCALE GENOMIC DNA]</scope>
    <source>
        <strain evidence="1 2">Ad2</strain>
    </source>
</reference>
<dbReference type="STRING" id="989403.SAMN05421798_110120"/>
<dbReference type="PATRIC" id="fig|989403.3.peg.3177"/>
<evidence type="ECO:0000313" key="2">
    <source>
        <dbReference type="Proteomes" id="UP000076577"/>
    </source>
</evidence>
<comment type="caution">
    <text evidence="1">The sequence shown here is derived from an EMBL/GenBank/DDBJ whole genome shotgun (WGS) entry which is preliminary data.</text>
</comment>
<dbReference type="RefSeq" id="WP_068007337.1">
    <property type="nucleotide sequence ID" value="NZ_FOFM01000010.1"/>
</dbReference>
<organism evidence="1 2">
    <name type="scientific">Pseudovibrio axinellae</name>
    <dbReference type="NCBI Taxonomy" id="989403"/>
    <lineage>
        <taxon>Bacteria</taxon>
        <taxon>Pseudomonadati</taxon>
        <taxon>Pseudomonadota</taxon>
        <taxon>Alphaproteobacteria</taxon>
        <taxon>Hyphomicrobiales</taxon>
        <taxon>Stappiaceae</taxon>
        <taxon>Pseudovibrio</taxon>
    </lineage>
</organism>
<evidence type="ECO:0000313" key="1">
    <source>
        <dbReference type="EMBL" id="KZL17626.1"/>
    </source>
</evidence>
<dbReference type="EMBL" id="LMCB01000030">
    <property type="protein sequence ID" value="KZL17626.1"/>
    <property type="molecule type" value="Genomic_DNA"/>
</dbReference>
<protein>
    <submittedName>
        <fullName evidence="1">Uncharacterized protein</fullName>
    </submittedName>
</protein>
<sequence>MSSLSQAVKEIESLAKDLEAAKTALKCIETPASVESIQLSFERCHLDLGYRNTMLIGDATKRAIEQAIRADFSSYLKRAIEAMEADLKERNEKMLIQAAQFVAGR</sequence>
<dbReference type="Proteomes" id="UP000076577">
    <property type="component" value="Unassembled WGS sequence"/>
</dbReference>
<dbReference type="AlphaFoldDB" id="A0A165XEB7"/>
<keyword evidence="2" id="KW-1185">Reference proteome</keyword>